<evidence type="ECO:0000256" key="2">
    <source>
        <dbReference type="ARBA" id="ARBA00023157"/>
    </source>
</evidence>
<feature type="compositionally biased region" description="Low complexity" evidence="4">
    <location>
        <begin position="46"/>
        <end position="57"/>
    </location>
</feature>
<dbReference type="SUPFAM" id="SSF55895">
    <property type="entry name" value="Ribonuclease Rh-like"/>
    <property type="match status" value="1"/>
</dbReference>
<accession>A0A131YZ50</accession>
<sequence>MALTSRNLATLVLLVVLASMAAQSWAQNSQRAPSPARNSHGGGGDPTSRTRSQSPSRGGAGSGDARTDRRRRPDRPRTPAGSPNATYDYFILSQQWSPGICAAEPQCVSTSKKNYWTIHGLWPAGDNTSPSFCVDEQFNGRVLDPIKRDLNKYWPSLTSAEARYFTFWRHQWQKHGTCAGDVPALNGLFKFFNSTLAVYKKYNIFEFLSNSLIRPSVVRTYSVSEIRNALSDDIRQKVNIVCSQRVPNRDAPVLTEIRFCLDKNLEPVNCQGKNGGCGRRNYYLPARP</sequence>
<keyword evidence="2" id="KW-1015">Disulfide bond</keyword>
<dbReference type="InterPro" id="IPR001568">
    <property type="entry name" value="RNase_T2-like"/>
</dbReference>
<proteinExistence type="inferred from homology"/>
<evidence type="ECO:0000256" key="4">
    <source>
        <dbReference type="SAM" id="MobiDB-lite"/>
    </source>
</evidence>
<protein>
    <submittedName>
        <fullName evidence="6">Ribonuclease DdI-like protein</fullName>
    </submittedName>
</protein>
<dbReference type="PANTHER" id="PTHR11240">
    <property type="entry name" value="RIBONUCLEASE T2"/>
    <property type="match status" value="1"/>
</dbReference>
<dbReference type="InterPro" id="IPR018188">
    <property type="entry name" value="RNase_T2_His_AS_1"/>
</dbReference>
<evidence type="ECO:0000313" key="6">
    <source>
        <dbReference type="EMBL" id="JAP83938.1"/>
    </source>
</evidence>
<dbReference type="InterPro" id="IPR036430">
    <property type="entry name" value="RNase_T2-like_sf"/>
</dbReference>
<evidence type="ECO:0000256" key="5">
    <source>
        <dbReference type="SAM" id="SignalP"/>
    </source>
</evidence>
<dbReference type="PANTHER" id="PTHR11240:SF22">
    <property type="entry name" value="RIBONUCLEASE T2"/>
    <property type="match status" value="1"/>
</dbReference>
<dbReference type="InterPro" id="IPR033697">
    <property type="entry name" value="Ribonuclease_T2_eukaryotic"/>
</dbReference>
<name>A0A131YZ50_RHIAP</name>
<feature type="signal peptide" evidence="5">
    <location>
        <begin position="1"/>
        <end position="26"/>
    </location>
</feature>
<dbReference type="CDD" id="cd01061">
    <property type="entry name" value="RNase_T2_euk"/>
    <property type="match status" value="1"/>
</dbReference>
<dbReference type="PROSITE" id="PS00530">
    <property type="entry name" value="RNASE_T2_1"/>
    <property type="match status" value="1"/>
</dbReference>
<dbReference type="GO" id="GO:0005576">
    <property type="term" value="C:extracellular region"/>
    <property type="evidence" value="ECO:0007669"/>
    <property type="project" value="TreeGrafter"/>
</dbReference>
<keyword evidence="5" id="KW-0732">Signal</keyword>
<dbReference type="AlphaFoldDB" id="A0A131YZ50"/>
<dbReference type="GO" id="GO:0033897">
    <property type="term" value="F:ribonuclease T2 activity"/>
    <property type="evidence" value="ECO:0007669"/>
    <property type="project" value="InterPro"/>
</dbReference>
<dbReference type="EMBL" id="GEDV01004619">
    <property type="protein sequence ID" value="JAP83938.1"/>
    <property type="molecule type" value="Transcribed_RNA"/>
</dbReference>
<feature type="chain" id="PRO_5007286373" evidence="5">
    <location>
        <begin position="27"/>
        <end position="288"/>
    </location>
</feature>
<reference evidence="6" key="1">
    <citation type="journal article" date="2016" name="Ticks Tick Borne Dis.">
        <title>De novo assembly and annotation of the salivary gland transcriptome of Rhipicephalus appendiculatus male and female ticks during blood feeding.</title>
        <authorList>
            <person name="de Castro M.H."/>
            <person name="de Klerk D."/>
            <person name="Pienaar R."/>
            <person name="Latif A.A."/>
            <person name="Rees D.J."/>
            <person name="Mans B.J."/>
        </authorList>
    </citation>
    <scope>NUCLEOTIDE SEQUENCE</scope>
    <source>
        <tissue evidence="6">Salivary glands</tissue>
    </source>
</reference>
<dbReference type="InterPro" id="IPR033130">
    <property type="entry name" value="RNase_T2_His_AS_2"/>
</dbReference>
<evidence type="ECO:0000256" key="3">
    <source>
        <dbReference type="RuleBase" id="RU004328"/>
    </source>
</evidence>
<dbReference type="Pfam" id="PF00445">
    <property type="entry name" value="Ribonuclease_T2"/>
    <property type="match status" value="1"/>
</dbReference>
<dbReference type="Gene3D" id="3.90.730.10">
    <property type="entry name" value="Ribonuclease T2-like"/>
    <property type="match status" value="1"/>
</dbReference>
<evidence type="ECO:0000256" key="1">
    <source>
        <dbReference type="ARBA" id="ARBA00007469"/>
    </source>
</evidence>
<dbReference type="GO" id="GO:0003723">
    <property type="term" value="F:RNA binding"/>
    <property type="evidence" value="ECO:0007669"/>
    <property type="project" value="InterPro"/>
</dbReference>
<dbReference type="GO" id="GO:0006401">
    <property type="term" value="P:RNA catabolic process"/>
    <property type="evidence" value="ECO:0007669"/>
    <property type="project" value="TreeGrafter"/>
</dbReference>
<dbReference type="PROSITE" id="PS00531">
    <property type="entry name" value="RNASE_T2_2"/>
    <property type="match status" value="1"/>
</dbReference>
<organism evidence="6">
    <name type="scientific">Rhipicephalus appendiculatus</name>
    <name type="common">Brown ear tick</name>
    <dbReference type="NCBI Taxonomy" id="34631"/>
    <lineage>
        <taxon>Eukaryota</taxon>
        <taxon>Metazoa</taxon>
        <taxon>Ecdysozoa</taxon>
        <taxon>Arthropoda</taxon>
        <taxon>Chelicerata</taxon>
        <taxon>Arachnida</taxon>
        <taxon>Acari</taxon>
        <taxon>Parasitiformes</taxon>
        <taxon>Ixodida</taxon>
        <taxon>Ixodoidea</taxon>
        <taxon>Ixodidae</taxon>
        <taxon>Rhipicephalinae</taxon>
        <taxon>Rhipicephalus</taxon>
        <taxon>Rhipicephalus</taxon>
    </lineage>
</organism>
<comment type="similarity">
    <text evidence="1 3">Belongs to the RNase T2 family.</text>
</comment>
<feature type="region of interest" description="Disordered" evidence="4">
    <location>
        <begin position="27"/>
        <end position="85"/>
    </location>
</feature>